<keyword evidence="2" id="KW-1185">Reference proteome</keyword>
<reference evidence="1 2" key="1">
    <citation type="journal article" date="2014" name="Mol. Plant">
        <title>Chromosome Scale Genome Assembly and Transcriptome Profiling of Nannochloropsis gaditana in Nitrogen Depletion.</title>
        <authorList>
            <person name="Corteggiani Carpinelli E."/>
            <person name="Telatin A."/>
            <person name="Vitulo N."/>
            <person name="Forcato C."/>
            <person name="D'Angelo M."/>
            <person name="Schiavon R."/>
            <person name="Vezzi A."/>
            <person name="Giacometti G.M."/>
            <person name="Morosinotto T."/>
            <person name="Valle G."/>
        </authorList>
    </citation>
    <scope>NUCLEOTIDE SEQUENCE [LARGE SCALE GENOMIC DNA]</scope>
    <source>
        <strain evidence="1 2">B-31</strain>
    </source>
</reference>
<evidence type="ECO:0000313" key="1">
    <source>
        <dbReference type="EMBL" id="EWM21278.1"/>
    </source>
</evidence>
<protein>
    <submittedName>
        <fullName evidence="1">Uncharacterized protein</fullName>
    </submittedName>
</protein>
<dbReference type="Proteomes" id="UP000019335">
    <property type="component" value="Unassembled WGS sequence"/>
</dbReference>
<organism evidence="1 2">
    <name type="scientific">Nannochloropsis gaditana</name>
    <dbReference type="NCBI Taxonomy" id="72520"/>
    <lineage>
        <taxon>Eukaryota</taxon>
        <taxon>Sar</taxon>
        <taxon>Stramenopiles</taxon>
        <taxon>Ochrophyta</taxon>
        <taxon>Eustigmatophyceae</taxon>
        <taxon>Eustigmatales</taxon>
        <taxon>Monodopsidaceae</taxon>
        <taxon>Nannochloropsis</taxon>
    </lineage>
</organism>
<sequence length="105" mass="11552">MVYPGGTPVGAPESIKRSKISQCFQDTIVTSRQVNQVIHVCVADAFLERFEGHGDRIVRNVGTGRDLCGRGDELKRDIMSWIVSGTLSSAVQGGIERNLKRKYTS</sequence>
<dbReference type="AlphaFoldDB" id="W7TCK3"/>
<proteinExistence type="predicted"/>
<gene>
    <name evidence="1" type="ORF">Naga_100364g3</name>
</gene>
<dbReference type="EMBL" id="AZIL01002540">
    <property type="protein sequence ID" value="EWM21278.1"/>
    <property type="molecule type" value="Genomic_DNA"/>
</dbReference>
<name>W7TCK3_9STRA</name>
<accession>W7TCK3</accession>
<comment type="caution">
    <text evidence="1">The sequence shown here is derived from an EMBL/GenBank/DDBJ whole genome shotgun (WGS) entry which is preliminary data.</text>
</comment>
<evidence type="ECO:0000313" key="2">
    <source>
        <dbReference type="Proteomes" id="UP000019335"/>
    </source>
</evidence>